<feature type="compositionally biased region" description="Basic and acidic residues" evidence="1">
    <location>
        <begin position="16"/>
        <end position="33"/>
    </location>
</feature>
<proteinExistence type="predicted"/>
<dbReference type="EMBL" id="CACRXK020009098">
    <property type="protein sequence ID" value="CAB4016389.1"/>
    <property type="molecule type" value="Genomic_DNA"/>
</dbReference>
<comment type="caution">
    <text evidence="2">The sequence shown here is derived from an EMBL/GenBank/DDBJ whole genome shotgun (WGS) entry which is preliminary data.</text>
</comment>
<keyword evidence="3" id="KW-1185">Reference proteome</keyword>
<organism evidence="2 3">
    <name type="scientific">Paramuricea clavata</name>
    <name type="common">Red gorgonian</name>
    <name type="synonym">Violescent sea-whip</name>
    <dbReference type="NCBI Taxonomy" id="317549"/>
    <lineage>
        <taxon>Eukaryota</taxon>
        <taxon>Metazoa</taxon>
        <taxon>Cnidaria</taxon>
        <taxon>Anthozoa</taxon>
        <taxon>Octocorallia</taxon>
        <taxon>Malacalcyonacea</taxon>
        <taxon>Plexauridae</taxon>
        <taxon>Paramuricea</taxon>
    </lineage>
</organism>
<dbReference type="OrthoDB" id="5982569at2759"/>
<name>A0A6S7IHE4_PARCT</name>
<dbReference type="AlphaFoldDB" id="A0A6S7IHE4"/>
<protein>
    <submittedName>
        <fullName evidence="2">Uncharacterized protein</fullName>
    </submittedName>
</protein>
<feature type="compositionally biased region" description="Polar residues" evidence="1">
    <location>
        <begin position="34"/>
        <end position="43"/>
    </location>
</feature>
<evidence type="ECO:0000313" key="3">
    <source>
        <dbReference type="Proteomes" id="UP001152795"/>
    </source>
</evidence>
<sequence length="109" mass="12268">MSPTFSRFIMGCVGSRQEDRPKKKQREDVRRNNSDSQKGNADGNTPVHLQPKVSMMSDHTLKLLQEIGELKSFTEIDPAEINLNQFSDFIMALENPQAATTNNAKTRST</sequence>
<evidence type="ECO:0000256" key="1">
    <source>
        <dbReference type="SAM" id="MobiDB-lite"/>
    </source>
</evidence>
<gene>
    <name evidence="2" type="ORF">PACLA_8A002106</name>
</gene>
<feature type="region of interest" description="Disordered" evidence="1">
    <location>
        <begin position="1"/>
        <end position="52"/>
    </location>
</feature>
<evidence type="ECO:0000313" key="2">
    <source>
        <dbReference type="EMBL" id="CAB4016389.1"/>
    </source>
</evidence>
<dbReference type="Proteomes" id="UP001152795">
    <property type="component" value="Unassembled WGS sequence"/>
</dbReference>
<reference evidence="2" key="1">
    <citation type="submission" date="2020-04" db="EMBL/GenBank/DDBJ databases">
        <authorList>
            <person name="Alioto T."/>
            <person name="Alioto T."/>
            <person name="Gomez Garrido J."/>
        </authorList>
    </citation>
    <scope>NUCLEOTIDE SEQUENCE</scope>
    <source>
        <strain evidence="2">A484AB</strain>
    </source>
</reference>
<accession>A0A6S7IHE4</accession>